<evidence type="ECO:0000313" key="2">
    <source>
        <dbReference type="EMBL" id="MCD7448767.1"/>
    </source>
</evidence>
<dbReference type="Proteomes" id="UP000823775">
    <property type="component" value="Unassembled WGS sequence"/>
</dbReference>
<evidence type="ECO:0000256" key="1">
    <source>
        <dbReference type="SAM" id="MobiDB-lite"/>
    </source>
</evidence>
<protein>
    <submittedName>
        <fullName evidence="2">Uncharacterized protein</fullName>
    </submittedName>
</protein>
<accession>A0ABS8RPM6</accession>
<name>A0ABS8RPM6_DATST</name>
<feature type="compositionally biased region" description="Polar residues" evidence="1">
    <location>
        <begin position="1"/>
        <end position="11"/>
    </location>
</feature>
<keyword evidence="3" id="KW-1185">Reference proteome</keyword>
<gene>
    <name evidence="2" type="ORF">HAX54_045981</name>
</gene>
<dbReference type="EMBL" id="JACEIK010000072">
    <property type="protein sequence ID" value="MCD7448767.1"/>
    <property type="molecule type" value="Genomic_DNA"/>
</dbReference>
<sequence>MEFGRRSTTTAGLEARLAKQSSLRPSFASPQRPGHHFGQRVLMAFCPTRQE</sequence>
<feature type="non-terminal residue" evidence="2">
    <location>
        <position position="51"/>
    </location>
</feature>
<reference evidence="2 3" key="1">
    <citation type="journal article" date="2021" name="BMC Genomics">
        <title>Datura genome reveals duplications of psychoactive alkaloid biosynthetic genes and high mutation rate following tissue culture.</title>
        <authorList>
            <person name="Rajewski A."/>
            <person name="Carter-House D."/>
            <person name="Stajich J."/>
            <person name="Litt A."/>
        </authorList>
    </citation>
    <scope>NUCLEOTIDE SEQUENCE [LARGE SCALE GENOMIC DNA]</scope>
    <source>
        <strain evidence="2">AR-01</strain>
    </source>
</reference>
<proteinExistence type="predicted"/>
<organism evidence="2 3">
    <name type="scientific">Datura stramonium</name>
    <name type="common">Jimsonweed</name>
    <name type="synonym">Common thornapple</name>
    <dbReference type="NCBI Taxonomy" id="4076"/>
    <lineage>
        <taxon>Eukaryota</taxon>
        <taxon>Viridiplantae</taxon>
        <taxon>Streptophyta</taxon>
        <taxon>Embryophyta</taxon>
        <taxon>Tracheophyta</taxon>
        <taxon>Spermatophyta</taxon>
        <taxon>Magnoliopsida</taxon>
        <taxon>eudicotyledons</taxon>
        <taxon>Gunneridae</taxon>
        <taxon>Pentapetalae</taxon>
        <taxon>asterids</taxon>
        <taxon>lamiids</taxon>
        <taxon>Solanales</taxon>
        <taxon>Solanaceae</taxon>
        <taxon>Solanoideae</taxon>
        <taxon>Datureae</taxon>
        <taxon>Datura</taxon>
    </lineage>
</organism>
<comment type="caution">
    <text evidence="2">The sequence shown here is derived from an EMBL/GenBank/DDBJ whole genome shotgun (WGS) entry which is preliminary data.</text>
</comment>
<evidence type="ECO:0000313" key="3">
    <source>
        <dbReference type="Proteomes" id="UP000823775"/>
    </source>
</evidence>
<feature type="region of interest" description="Disordered" evidence="1">
    <location>
        <begin position="1"/>
        <end position="35"/>
    </location>
</feature>